<dbReference type="SUPFAM" id="SSF56801">
    <property type="entry name" value="Acetyl-CoA synthetase-like"/>
    <property type="match status" value="1"/>
</dbReference>
<dbReference type="InterPro" id="IPR042099">
    <property type="entry name" value="ANL_N_sf"/>
</dbReference>
<feature type="domain" description="Nonribosomal peptide synthetase sidD N-terminal" evidence="5">
    <location>
        <begin position="2"/>
        <end position="170"/>
    </location>
</feature>
<proteinExistence type="predicted"/>
<dbReference type="Pfam" id="PF24895">
    <property type="entry name" value="SIDD_N"/>
    <property type="match status" value="1"/>
</dbReference>
<dbReference type="InterPro" id="IPR056896">
    <property type="entry name" value="SIDD_N"/>
</dbReference>
<feature type="non-terminal residue" evidence="6">
    <location>
        <position position="1"/>
    </location>
</feature>
<dbReference type="GO" id="GO:0016874">
    <property type="term" value="F:ligase activity"/>
    <property type="evidence" value="ECO:0007669"/>
    <property type="project" value="UniProtKB-KW"/>
</dbReference>
<reference evidence="6" key="2">
    <citation type="submission" date="2021-08" db="EMBL/GenBank/DDBJ databases">
        <authorList>
            <person name="Gostincar C."/>
            <person name="Sun X."/>
            <person name="Song Z."/>
            <person name="Gunde-Cimerman N."/>
        </authorList>
    </citation>
    <scope>NUCLEOTIDE SEQUENCE</scope>
    <source>
        <strain evidence="6">EXF-9298</strain>
    </source>
</reference>
<gene>
    <name evidence="6" type="ORF">KCU98_g842</name>
</gene>
<comment type="caution">
    <text evidence="6">The sequence shown here is derived from an EMBL/GenBank/DDBJ whole genome shotgun (WGS) entry which is preliminary data.</text>
</comment>
<dbReference type="EMBL" id="JAHFXS010000016">
    <property type="protein sequence ID" value="KAG9990817.1"/>
    <property type="molecule type" value="Genomic_DNA"/>
</dbReference>
<evidence type="ECO:0000259" key="5">
    <source>
        <dbReference type="Pfam" id="PF24895"/>
    </source>
</evidence>
<dbReference type="PANTHER" id="PTHR45527">
    <property type="entry name" value="NONRIBOSOMAL PEPTIDE SYNTHETASE"/>
    <property type="match status" value="1"/>
</dbReference>
<feature type="domain" description="AMP-dependent synthetase/ligase" evidence="4">
    <location>
        <begin position="200"/>
        <end position="309"/>
    </location>
</feature>
<evidence type="ECO:0000313" key="6">
    <source>
        <dbReference type="EMBL" id="KAG9990817.1"/>
    </source>
</evidence>
<dbReference type="GO" id="GO:0031177">
    <property type="term" value="F:phosphopantetheine binding"/>
    <property type="evidence" value="ECO:0007669"/>
    <property type="project" value="TreeGrafter"/>
</dbReference>
<dbReference type="PANTHER" id="PTHR45527:SF3">
    <property type="entry name" value="SIDEROPHORE SYNTHETASE (EUROFUNG)"/>
    <property type="match status" value="1"/>
</dbReference>
<evidence type="ECO:0000313" key="7">
    <source>
        <dbReference type="Proteomes" id="UP000729357"/>
    </source>
</evidence>
<evidence type="ECO:0000256" key="2">
    <source>
        <dbReference type="ARBA" id="ARBA00022553"/>
    </source>
</evidence>
<sequence length="327" mass="36616">MDKLAFQSNTAPSGMREDILLASWLIVLLRTREGERVTFHWTYQSSSDALEQPCRHISMENVMKGLQDSVDSVIRTIASKISAARSCVKSTEPVSLLLSTGLLQQQQQPDEQTMGTFHLSVRFLDGNVNIQPAFRSKDILDNEVTRYIRSLTDTIQLCISKPEITIEDSLRPTPSDLDEIWRYNNELPPVYDFCMHEMVSERAQQFPDKVAIDSWDGTLTFGQIDQYSTSMAQSLIAEGVRPHDIVPLCFEKSRWAMVAVLATMKAGATFAMMDPSLPLARLQNMAVQIGAKVIVSSRIQHDFAKSILANAPHLIIEEDACKRAVPG</sequence>
<reference evidence="6" key="1">
    <citation type="journal article" date="2021" name="J Fungi (Basel)">
        <title>Virulence traits and population genomics of the black yeast Aureobasidium melanogenum.</title>
        <authorList>
            <person name="Cernosa A."/>
            <person name="Sun X."/>
            <person name="Gostincar C."/>
            <person name="Fang C."/>
            <person name="Gunde-Cimerman N."/>
            <person name="Song Z."/>
        </authorList>
    </citation>
    <scope>NUCLEOTIDE SEQUENCE</scope>
    <source>
        <strain evidence="6">EXF-9298</strain>
    </source>
</reference>
<dbReference type="Proteomes" id="UP000729357">
    <property type="component" value="Unassembled WGS sequence"/>
</dbReference>
<dbReference type="Gene3D" id="3.40.50.12780">
    <property type="entry name" value="N-terminal domain of ligase-like"/>
    <property type="match status" value="1"/>
</dbReference>
<accession>A0A9P8G4H0</accession>
<dbReference type="GO" id="GO:0044550">
    <property type="term" value="P:secondary metabolite biosynthetic process"/>
    <property type="evidence" value="ECO:0007669"/>
    <property type="project" value="TreeGrafter"/>
</dbReference>
<dbReference type="GO" id="GO:0005737">
    <property type="term" value="C:cytoplasm"/>
    <property type="evidence" value="ECO:0007669"/>
    <property type="project" value="TreeGrafter"/>
</dbReference>
<organism evidence="6 7">
    <name type="scientific">Aureobasidium melanogenum</name>
    <name type="common">Aureobasidium pullulans var. melanogenum</name>
    <dbReference type="NCBI Taxonomy" id="46634"/>
    <lineage>
        <taxon>Eukaryota</taxon>
        <taxon>Fungi</taxon>
        <taxon>Dikarya</taxon>
        <taxon>Ascomycota</taxon>
        <taxon>Pezizomycotina</taxon>
        <taxon>Dothideomycetes</taxon>
        <taxon>Dothideomycetidae</taxon>
        <taxon>Dothideales</taxon>
        <taxon>Saccotheciaceae</taxon>
        <taxon>Aureobasidium</taxon>
    </lineage>
</organism>
<keyword evidence="7" id="KW-1185">Reference proteome</keyword>
<evidence type="ECO:0000256" key="3">
    <source>
        <dbReference type="ARBA" id="ARBA00022598"/>
    </source>
</evidence>
<keyword evidence="1" id="KW-0596">Phosphopantetheine</keyword>
<protein>
    <submittedName>
        <fullName evidence="6">Nonribosomal peptide synthase SidD</fullName>
    </submittedName>
</protein>
<dbReference type="Pfam" id="PF00501">
    <property type="entry name" value="AMP-binding"/>
    <property type="match status" value="1"/>
</dbReference>
<dbReference type="AlphaFoldDB" id="A0A9P8G4H0"/>
<keyword evidence="3" id="KW-0436">Ligase</keyword>
<evidence type="ECO:0000256" key="1">
    <source>
        <dbReference type="ARBA" id="ARBA00022450"/>
    </source>
</evidence>
<dbReference type="GO" id="GO:0043041">
    <property type="term" value="P:amino acid activation for nonribosomal peptide biosynthetic process"/>
    <property type="evidence" value="ECO:0007669"/>
    <property type="project" value="TreeGrafter"/>
</dbReference>
<dbReference type="InterPro" id="IPR000873">
    <property type="entry name" value="AMP-dep_synth/lig_dom"/>
</dbReference>
<evidence type="ECO:0000259" key="4">
    <source>
        <dbReference type="Pfam" id="PF00501"/>
    </source>
</evidence>
<keyword evidence="2" id="KW-0597">Phosphoprotein</keyword>
<name>A0A9P8G4H0_AURME</name>